<accession>A0ABD1L566</accession>
<evidence type="ECO:0000313" key="1">
    <source>
        <dbReference type="EMBL" id="KAL2318642.1"/>
    </source>
</evidence>
<comment type="caution">
    <text evidence="1">The sequence shown here is derived from an EMBL/GenBank/DDBJ whole genome shotgun (WGS) entry which is preliminary data.</text>
</comment>
<proteinExistence type="predicted"/>
<dbReference type="EMBL" id="JBGMDY010000011">
    <property type="protein sequence ID" value="KAL2318642.1"/>
    <property type="molecule type" value="Genomic_DNA"/>
</dbReference>
<sequence length="185" mass="21486">MSWATLSTTGPRTKLGVYKPEPNFDCEMSNIFHKEEKSLRGKTPALARHRAIGGFFKDLYTSHLLLLPKLFGIGSVPKAMEGKHVAVGWPSWLATVVREAIKGWLPRHADSFEKLDKVEQFQIFKLCGSPSEDYWRQSKLPHATIFKPQQPYKHCVTETYELFLKGLRMVRKRWKNVWKYYGKDD</sequence>
<dbReference type="AlphaFoldDB" id="A0ABD1L566"/>
<evidence type="ECO:0000313" key="2">
    <source>
        <dbReference type="Proteomes" id="UP001603857"/>
    </source>
</evidence>
<keyword evidence="2" id="KW-1185">Reference proteome</keyword>
<gene>
    <name evidence="1" type="ORF">Fmac_032518</name>
</gene>
<dbReference type="Proteomes" id="UP001603857">
    <property type="component" value="Unassembled WGS sequence"/>
</dbReference>
<protein>
    <submittedName>
        <fullName evidence="1">Uncharacterized protein</fullName>
    </submittedName>
</protein>
<name>A0ABD1L566_9FABA</name>
<reference evidence="1 2" key="1">
    <citation type="submission" date="2024-08" db="EMBL/GenBank/DDBJ databases">
        <title>Insights into the chromosomal genome structure of Flemingia macrophylla.</title>
        <authorList>
            <person name="Ding Y."/>
            <person name="Zhao Y."/>
            <person name="Bi W."/>
            <person name="Wu M."/>
            <person name="Zhao G."/>
            <person name="Gong Y."/>
            <person name="Li W."/>
            <person name="Zhang P."/>
        </authorList>
    </citation>
    <scope>NUCLEOTIDE SEQUENCE [LARGE SCALE GENOMIC DNA]</scope>
    <source>
        <strain evidence="1">DYQJB</strain>
        <tissue evidence="1">Leaf</tissue>
    </source>
</reference>
<organism evidence="1 2">
    <name type="scientific">Flemingia macrophylla</name>
    <dbReference type="NCBI Taxonomy" id="520843"/>
    <lineage>
        <taxon>Eukaryota</taxon>
        <taxon>Viridiplantae</taxon>
        <taxon>Streptophyta</taxon>
        <taxon>Embryophyta</taxon>
        <taxon>Tracheophyta</taxon>
        <taxon>Spermatophyta</taxon>
        <taxon>Magnoliopsida</taxon>
        <taxon>eudicotyledons</taxon>
        <taxon>Gunneridae</taxon>
        <taxon>Pentapetalae</taxon>
        <taxon>rosids</taxon>
        <taxon>fabids</taxon>
        <taxon>Fabales</taxon>
        <taxon>Fabaceae</taxon>
        <taxon>Papilionoideae</taxon>
        <taxon>50 kb inversion clade</taxon>
        <taxon>NPAAA clade</taxon>
        <taxon>indigoferoid/millettioid clade</taxon>
        <taxon>Phaseoleae</taxon>
        <taxon>Flemingia</taxon>
    </lineage>
</organism>